<evidence type="ECO:0008006" key="4">
    <source>
        <dbReference type="Google" id="ProtNLM"/>
    </source>
</evidence>
<feature type="transmembrane region" description="Helical" evidence="1">
    <location>
        <begin position="98"/>
        <end position="118"/>
    </location>
</feature>
<keyword evidence="1" id="KW-0472">Membrane</keyword>
<feature type="transmembrane region" description="Helical" evidence="1">
    <location>
        <begin position="61"/>
        <end position="86"/>
    </location>
</feature>
<sequence>MFKNKFMLHCANIIGVVFLQMLLQDFIYIKGNSILLYIPLLICNIIFFEFADAMLANMILIFVFCSLFTNGLFMNIFLIVLLLFINKQLKEKIYLERIEIFLTYLFGFLISLNFLRYLTESYVHKSLPNVSLILSTTVIQFVLDSIFGVFIYFIISRESKYLRKLKKGRSLREE</sequence>
<gene>
    <name evidence="2" type="ORF">OTJ99_001429</name>
</gene>
<feature type="transmembrane region" description="Helical" evidence="1">
    <location>
        <begin position="130"/>
        <end position="155"/>
    </location>
</feature>
<organism evidence="2 3">
    <name type="scientific">Caldicellulosiruptor naganoensis</name>
    <dbReference type="NCBI Taxonomy" id="29324"/>
    <lineage>
        <taxon>Bacteria</taxon>
        <taxon>Bacillati</taxon>
        <taxon>Bacillota</taxon>
        <taxon>Bacillota incertae sedis</taxon>
        <taxon>Caldicellulosiruptorales</taxon>
        <taxon>Caldicellulosiruptoraceae</taxon>
        <taxon>Caldicellulosiruptor</taxon>
    </lineage>
</organism>
<dbReference type="RefSeq" id="WP_045164699.1">
    <property type="nucleotide sequence ID" value="NZ_CP113864.1"/>
</dbReference>
<evidence type="ECO:0000256" key="1">
    <source>
        <dbReference type="SAM" id="Phobius"/>
    </source>
</evidence>
<keyword evidence="3" id="KW-1185">Reference proteome</keyword>
<keyword evidence="1" id="KW-1133">Transmembrane helix</keyword>
<dbReference type="Proteomes" id="UP001164745">
    <property type="component" value="Chromosome"/>
</dbReference>
<name>A0ABY7BG07_9FIRM</name>
<accession>A0ABY7BG07</accession>
<evidence type="ECO:0000313" key="2">
    <source>
        <dbReference type="EMBL" id="WAM30660.1"/>
    </source>
</evidence>
<keyword evidence="1" id="KW-0812">Transmembrane</keyword>
<evidence type="ECO:0000313" key="3">
    <source>
        <dbReference type="Proteomes" id="UP001164745"/>
    </source>
</evidence>
<feature type="transmembrane region" description="Helical" evidence="1">
    <location>
        <begin position="35"/>
        <end position="55"/>
    </location>
</feature>
<dbReference type="EMBL" id="CP113864">
    <property type="protein sequence ID" value="WAM30660.1"/>
    <property type="molecule type" value="Genomic_DNA"/>
</dbReference>
<proteinExistence type="predicted"/>
<reference evidence="2" key="1">
    <citation type="submission" date="2022-12" db="EMBL/GenBank/DDBJ databases">
        <authorList>
            <person name="Bing R.G."/>
            <person name="Willard D.J."/>
            <person name="Manesh M.J.H."/>
            <person name="Laemthong T."/>
            <person name="Crosby J.R."/>
            <person name="Kelly R.M."/>
        </authorList>
    </citation>
    <scope>NUCLEOTIDE SEQUENCE</scope>
    <source>
        <strain evidence="2">DSM 8991</strain>
    </source>
</reference>
<protein>
    <recommendedName>
        <fullName evidence="4">Rod shape-determining protein MreD</fullName>
    </recommendedName>
</protein>